<comment type="caution">
    <text evidence="2">The sequence shown here is derived from an EMBL/GenBank/DDBJ whole genome shotgun (WGS) entry which is preliminary data.</text>
</comment>
<reference evidence="2 3" key="1">
    <citation type="submission" date="2018-12" db="EMBL/GenBank/DDBJ databases">
        <title>Legionella sp,whole genome shotgun sequence.</title>
        <authorList>
            <person name="Wu H."/>
        </authorList>
    </citation>
    <scope>NUCLEOTIDE SEQUENCE [LARGE SCALE GENOMIC DNA]</scope>
    <source>
        <strain evidence="3">km714</strain>
    </source>
</reference>
<dbReference type="Pfam" id="PF16967">
    <property type="entry name" value="TcfC"/>
    <property type="match status" value="1"/>
</dbReference>
<accession>A0A3S0VM73</accession>
<evidence type="ECO:0000313" key="2">
    <source>
        <dbReference type="EMBL" id="RUQ81539.1"/>
    </source>
</evidence>
<protein>
    <recommendedName>
        <fullName evidence="1">Pilus assembly protein E-set like domain-containing protein</fullName>
    </recommendedName>
</protein>
<feature type="domain" description="Pilus assembly protein E-set like" evidence="1">
    <location>
        <begin position="2"/>
        <end position="52"/>
    </location>
</feature>
<organism evidence="2 3">
    <name type="scientific">Legionella septentrionalis</name>
    <dbReference type="NCBI Taxonomy" id="2498109"/>
    <lineage>
        <taxon>Bacteria</taxon>
        <taxon>Pseudomonadati</taxon>
        <taxon>Pseudomonadota</taxon>
        <taxon>Gammaproteobacteria</taxon>
        <taxon>Legionellales</taxon>
        <taxon>Legionellaceae</taxon>
        <taxon>Legionella</taxon>
    </lineage>
</organism>
<keyword evidence="3" id="KW-1185">Reference proteome</keyword>
<dbReference type="EMBL" id="RZGR01000039">
    <property type="protein sequence ID" value="RUQ81539.1"/>
    <property type="molecule type" value="Genomic_DNA"/>
</dbReference>
<sequence>MATPLVIFVPQASQVDIFKNEQLIFSQYLEAGYQHINTGNFPEGGYELTIKIGPSNIIRRFFSKGSSLPPAYAPQFYVI</sequence>
<dbReference type="RefSeq" id="WP_127111493.1">
    <property type="nucleotide sequence ID" value="NZ_RZGR01000039.1"/>
</dbReference>
<name>A0A3S0VM73_9GAMM</name>
<gene>
    <name evidence="2" type="ORF">EKM59_10355</name>
</gene>
<dbReference type="InterPro" id="IPR032636">
    <property type="entry name" value="Pilus_assem_E-set-like_dom"/>
</dbReference>
<evidence type="ECO:0000313" key="3">
    <source>
        <dbReference type="Proteomes" id="UP000288012"/>
    </source>
</evidence>
<evidence type="ECO:0000259" key="1">
    <source>
        <dbReference type="Pfam" id="PF16967"/>
    </source>
</evidence>
<dbReference type="Proteomes" id="UP000288012">
    <property type="component" value="Unassembled WGS sequence"/>
</dbReference>
<proteinExistence type="predicted"/>
<dbReference type="AlphaFoldDB" id="A0A3S0VM73"/>